<organism evidence="4 5">
    <name type="scientific">Smittium mucronatum</name>
    <dbReference type="NCBI Taxonomy" id="133383"/>
    <lineage>
        <taxon>Eukaryota</taxon>
        <taxon>Fungi</taxon>
        <taxon>Fungi incertae sedis</taxon>
        <taxon>Zoopagomycota</taxon>
        <taxon>Kickxellomycotina</taxon>
        <taxon>Harpellomycetes</taxon>
        <taxon>Harpellales</taxon>
        <taxon>Legeriomycetaceae</taxon>
        <taxon>Smittium</taxon>
    </lineage>
</organism>
<dbReference type="Gene3D" id="1.25.40.20">
    <property type="entry name" value="Ankyrin repeat-containing domain"/>
    <property type="match status" value="5"/>
</dbReference>
<comment type="caution">
    <text evidence="4">The sequence shown here is derived from an EMBL/GenBank/DDBJ whole genome shotgun (WGS) entry which is preliminary data.</text>
</comment>
<dbReference type="Pfam" id="PF00023">
    <property type="entry name" value="Ank"/>
    <property type="match status" value="1"/>
</dbReference>
<dbReference type="Proteomes" id="UP000187455">
    <property type="component" value="Unassembled WGS sequence"/>
</dbReference>
<evidence type="ECO:0000256" key="3">
    <source>
        <dbReference type="PROSITE-ProRule" id="PRU00023"/>
    </source>
</evidence>
<feature type="repeat" description="ANK" evidence="3">
    <location>
        <begin position="741"/>
        <end position="773"/>
    </location>
</feature>
<dbReference type="AlphaFoldDB" id="A0A1R0H1R8"/>
<dbReference type="PANTHER" id="PTHR24123:SF33">
    <property type="entry name" value="PROTEIN HOS4"/>
    <property type="match status" value="1"/>
</dbReference>
<evidence type="ECO:0000256" key="1">
    <source>
        <dbReference type="ARBA" id="ARBA00022737"/>
    </source>
</evidence>
<dbReference type="PANTHER" id="PTHR24123">
    <property type="entry name" value="ANKYRIN REPEAT-CONTAINING"/>
    <property type="match status" value="1"/>
</dbReference>
<protein>
    <submittedName>
        <fullName evidence="4">Putative ankyrin repeat protein L25</fullName>
    </submittedName>
</protein>
<dbReference type="Pfam" id="PF13637">
    <property type="entry name" value="Ank_4"/>
    <property type="match status" value="1"/>
</dbReference>
<dbReference type="SUPFAM" id="SSF48403">
    <property type="entry name" value="Ankyrin repeat"/>
    <property type="match status" value="3"/>
</dbReference>
<dbReference type="PROSITE" id="PS50088">
    <property type="entry name" value="ANK_REPEAT"/>
    <property type="match status" value="2"/>
</dbReference>
<dbReference type="Pfam" id="PF12796">
    <property type="entry name" value="Ank_2"/>
    <property type="match status" value="2"/>
</dbReference>
<keyword evidence="5" id="KW-1185">Reference proteome</keyword>
<dbReference type="SMART" id="SM00248">
    <property type="entry name" value="ANK"/>
    <property type="match status" value="16"/>
</dbReference>
<dbReference type="OrthoDB" id="1577640at2759"/>
<evidence type="ECO:0000313" key="5">
    <source>
        <dbReference type="Proteomes" id="UP000187455"/>
    </source>
</evidence>
<dbReference type="STRING" id="133383.A0A1R0H1R8"/>
<keyword evidence="2 3" id="KW-0040">ANK repeat</keyword>
<dbReference type="InterPro" id="IPR051165">
    <property type="entry name" value="Multifunctional_ANK_Repeat"/>
</dbReference>
<keyword evidence="1" id="KW-0677">Repeat</keyword>
<reference evidence="4 5" key="1">
    <citation type="journal article" date="2016" name="Mol. Biol. Evol.">
        <title>Genome-Wide Survey of Gut Fungi (Harpellales) Reveals the First Horizontally Transferred Ubiquitin Gene from a Mosquito Host.</title>
        <authorList>
            <person name="Wang Y."/>
            <person name="White M.M."/>
            <person name="Kvist S."/>
            <person name="Moncalvo J.M."/>
        </authorList>
    </citation>
    <scope>NUCLEOTIDE SEQUENCE [LARGE SCALE GENOMIC DNA]</scope>
    <source>
        <strain evidence="4 5">ALG-7-W6</strain>
    </source>
</reference>
<evidence type="ECO:0000256" key="2">
    <source>
        <dbReference type="ARBA" id="ARBA00023043"/>
    </source>
</evidence>
<evidence type="ECO:0000313" key="4">
    <source>
        <dbReference type="EMBL" id="OLY83079.1"/>
    </source>
</evidence>
<dbReference type="InterPro" id="IPR036770">
    <property type="entry name" value="Ankyrin_rpt-contain_sf"/>
</dbReference>
<proteinExistence type="predicted"/>
<feature type="repeat" description="ANK" evidence="3">
    <location>
        <begin position="521"/>
        <end position="553"/>
    </location>
</feature>
<dbReference type="InterPro" id="IPR002110">
    <property type="entry name" value="Ankyrin_rpt"/>
</dbReference>
<dbReference type="EMBL" id="LSSL01001086">
    <property type="protein sequence ID" value="OLY83079.1"/>
    <property type="molecule type" value="Genomic_DNA"/>
</dbReference>
<sequence length="1095" mass="125411">MDQILPSEIVERLFVVSQNAELRFLSKSFYRISKLTKVRSEFFLLQFGKKFVLDFNSGLPAKFPKIFNSEKLILSLLKKSSKICQEGQSLFCYAIKNSWKEVVKFLLHIFIYVVNSSEMGSFTFAKPLIHLNKNHKFIELALGVLDIQILNLILNSYKFLPNLADINTNKVKVQTHLRIELNEIKFEYIQKVVKERRIDVLDLLFQNGLDIKKKEKIFIPAISNSDIQTIEYLIDKGGNFLHLDNEAFNVACRYGNSNILEYMESHCPKVNLNTRDIQRISIKYGNVEAMKYLHSKGFISYFFNYDNIPAICKHNNTQLFDYLYQKYCNKLTILKLALLHSTQKNNIHMISHLHKNYPDIKDFVDQNFFLICIHCSCPDSAAFYIRNNYFSFSEMVNMEKLMFEDIYSRFKLNDYSMHTKALESLFKLIPLFKSFFAASSNKGHNEYISNWESLLKNRMNHLLIIISKRSRDVNEIKVLIENGADIHTGNYQPLINSCTMSKNIDVIKYLIENGSDVNAQNGQALINACQNQSNSEVIKYLISNGANLHSQNNQSLIEVCFYTDNFELFEFLIKNGSDINSQNGQALINACSRFSDLRKIKYLIDNGVDIHSQNDQALINLFFSYRTKGIFDFLVQNGANIRAQNDQTLINACSKCGNLEHIKYMIENGADINAQLGQPLISACKIDHNIKVIKYLIEGGANVNSQNGQALINFCKVSNKSENLDVIKCMVRNGADINAQNGQALINACSFRRNLPVIKYLVENGADVNLQNSKAFVNACKGNEYDVIKFLIESGCEVNAQNGQPLINMCTSGRSIETLGLLFENGADINAQNGQPLISLCNKFILFNDSFDESFKYLLFKGADINAQKRKVWATLFSGCPSVYLIGYLIQSESSKNSQNDVSLIESFSFQIANPRIPYNIVECLADKMSIISEENFLISFLRNPRFKVLQFFARKGIEIIKFKDFILNCIYELEKYNSNEHCFGLIKSPNMIPWSNSGCIFCHGQGEECLCNLFYGHVSLLDEFSLIILYLMKIGVEFSTSELQEKFGKYLHQLIPIDLNSISFMDNDIPKRFYSNSGDFPLWYSDSLDLRRGL</sequence>
<gene>
    <name evidence="4" type="ORF">AYI68_g2788</name>
</gene>
<name>A0A1R0H1R8_9FUNG</name>
<accession>A0A1R0H1R8</accession>